<evidence type="ECO:0008006" key="4">
    <source>
        <dbReference type="Google" id="ProtNLM"/>
    </source>
</evidence>
<feature type="region of interest" description="Disordered" evidence="1">
    <location>
        <begin position="61"/>
        <end position="88"/>
    </location>
</feature>
<evidence type="ECO:0000256" key="1">
    <source>
        <dbReference type="SAM" id="MobiDB-lite"/>
    </source>
</evidence>
<protein>
    <recommendedName>
        <fullName evidence="4">DUF3071 domain-containing protein</fullName>
    </recommendedName>
</protein>
<reference evidence="2 3" key="1">
    <citation type="submission" date="2024-09" db="EMBL/GenBank/DDBJ databases">
        <authorList>
            <person name="Sun Q."/>
            <person name="Mori K."/>
        </authorList>
    </citation>
    <scope>NUCLEOTIDE SEQUENCE [LARGE SCALE GENOMIC DNA]</scope>
    <source>
        <strain evidence="2 3">CCM 8654</strain>
    </source>
</reference>
<accession>A0ABV6E406</accession>
<comment type="caution">
    <text evidence="2">The sequence shown here is derived from an EMBL/GenBank/DDBJ whole genome shotgun (WGS) entry which is preliminary data.</text>
</comment>
<sequence length="327" mass="35229">MSTVVLGADGEELEERAVTPRRVRLPRAAVDRLAELVGVESPAAQMAASRGTIEGLGARLGALGAPGGTPDDAASEPPGADDGPAAGTEDVGALLEAAGLVADGEPTEEGRAVMTVWHGPVLAIELEMLLVLRRGRPRVRSWHRNLDDWVVCLSTGDGRTFELAWLSADDWWLELGRASWVAPDLLRPTPPGDPLPDVVETPWELLLATGEAVQRNRTELLDQMVADYTGLTRSGAGDDLDAAADADVRRWHEQLESAARGRLHGAVMGRSERGRPGAGIVEWVLFADGWRSLTPFEREGWRMVRIERRGPVDLSKELAVRAAEVTS</sequence>
<keyword evidence="3" id="KW-1185">Reference proteome</keyword>
<name>A0ABV6E406_9ACTN</name>
<evidence type="ECO:0000313" key="2">
    <source>
        <dbReference type="EMBL" id="MFC0223729.1"/>
    </source>
</evidence>
<organism evidence="2 3">
    <name type="scientific">Nocardioides zeicaulis</name>
    <dbReference type="NCBI Taxonomy" id="1776857"/>
    <lineage>
        <taxon>Bacteria</taxon>
        <taxon>Bacillati</taxon>
        <taxon>Actinomycetota</taxon>
        <taxon>Actinomycetes</taxon>
        <taxon>Propionibacteriales</taxon>
        <taxon>Nocardioidaceae</taxon>
        <taxon>Nocardioides</taxon>
    </lineage>
</organism>
<evidence type="ECO:0000313" key="3">
    <source>
        <dbReference type="Proteomes" id="UP001589698"/>
    </source>
</evidence>
<dbReference type="Proteomes" id="UP001589698">
    <property type="component" value="Unassembled WGS sequence"/>
</dbReference>
<dbReference type="EMBL" id="JBHLXH010000002">
    <property type="protein sequence ID" value="MFC0223729.1"/>
    <property type="molecule type" value="Genomic_DNA"/>
</dbReference>
<gene>
    <name evidence="2" type="ORF">ACFFJG_14680</name>
</gene>
<dbReference type="RefSeq" id="WP_378519527.1">
    <property type="nucleotide sequence ID" value="NZ_CBCSDI010000001.1"/>
</dbReference>
<proteinExistence type="predicted"/>